<comment type="similarity">
    <text evidence="8">Belongs to the TRAFAC class myosin-kinesin ATPase superfamily. Kinesin family.</text>
</comment>
<dbReference type="Pfam" id="PF00225">
    <property type="entry name" value="Kinesin"/>
    <property type="match status" value="1"/>
</dbReference>
<dbReference type="InterPro" id="IPR001752">
    <property type="entry name" value="Kinesin_motor_dom"/>
</dbReference>
<evidence type="ECO:0000256" key="1">
    <source>
        <dbReference type="ARBA" id="ARBA00004245"/>
    </source>
</evidence>
<evidence type="ECO:0000256" key="3">
    <source>
        <dbReference type="ARBA" id="ARBA00022741"/>
    </source>
</evidence>
<comment type="subcellular location">
    <subcellularLocation>
        <location evidence="1">Cytoplasm</location>
        <location evidence="1">Cytoskeleton</location>
    </subcellularLocation>
</comment>
<evidence type="ECO:0000256" key="6">
    <source>
        <dbReference type="ARBA" id="ARBA00023175"/>
    </source>
</evidence>
<evidence type="ECO:0000256" key="2">
    <source>
        <dbReference type="ARBA" id="ARBA00022701"/>
    </source>
</evidence>
<dbReference type="EMBL" id="JABSTU010006887">
    <property type="protein sequence ID" value="KAH7931621.1"/>
    <property type="molecule type" value="Genomic_DNA"/>
</dbReference>
<protein>
    <recommendedName>
        <fullName evidence="10">Kinesin motor domain-containing protein</fullName>
    </recommendedName>
</protein>
<organism evidence="11 12">
    <name type="scientific">Rhipicephalus microplus</name>
    <name type="common">Cattle tick</name>
    <name type="synonym">Boophilus microplus</name>
    <dbReference type="NCBI Taxonomy" id="6941"/>
    <lineage>
        <taxon>Eukaryota</taxon>
        <taxon>Metazoa</taxon>
        <taxon>Ecdysozoa</taxon>
        <taxon>Arthropoda</taxon>
        <taxon>Chelicerata</taxon>
        <taxon>Arachnida</taxon>
        <taxon>Acari</taxon>
        <taxon>Parasitiformes</taxon>
        <taxon>Ixodida</taxon>
        <taxon>Ixodoidea</taxon>
        <taxon>Ixodidae</taxon>
        <taxon>Rhipicephalinae</taxon>
        <taxon>Rhipicephalus</taxon>
        <taxon>Boophilus</taxon>
    </lineage>
</organism>
<comment type="caution">
    <text evidence="8">Lacks conserved residue(s) required for the propagation of feature annotation.</text>
</comment>
<feature type="domain" description="Kinesin motor" evidence="10">
    <location>
        <begin position="1"/>
        <end position="101"/>
    </location>
</feature>
<evidence type="ECO:0000256" key="8">
    <source>
        <dbReference type="PROSITE-ProRule" id="PRU00283"/>
    </source>
</evidence>
<evidence type="ECO:0000256" key="5">
    <source>
        <dbReference type="ARBA" id="ARBA00023054"/>
    </source>
</evidence>
<dbReference type="AlphaFoldDB" id="A0A9J6CT07"/>
<gene>
    <name evidence="11" type="ORF">HPB51_029789</name>
</gene>
<accession>A0A9J6CT07</accession>
<dbReference type="VEuPathDB" id="VectorBase:LOC119187899"/>
<dbReference type="GO" id="GO:0008017">
    <property type="term" value="F:microtubule binding"/>
    <property type="evidence" value="ECO:0007669"/>
    <property type="project" value="InterPro"/>
</dbReference>
<comment type="caution">
    <text evidence="11">The sequence shown here is derived from an EMBL/GenBank/DDBJ whole genome shotgun (WGS) entry which is preliminary data.</text>
</comment>
<dbReference type="GO" id="GO:0007018">
    <property type="term" value="P:microtubule-based movement"/>
    <property type="evidence" value="ECO:0007669"/>
    <property type="project" value="InterPro"/>
</dbReference>
<evidence type="ECO:0000313" key="11">
    <source>
        <dbReference type="EMBL" id="KAH7931621.1"/>
    </source>
</evidence>
<evidence type="ECO:0000256" key="7">
    <source>
        <dbReference type="ARBA" id="ARBA00023212"/>
    </source>
</evidence>
<evidence type="ECO:0000256" key="4">
    <source>
        <dbReference type="ARBA" id="ARBA00022840"/>
    </source>
</evidence>
<dbReference type="PANTHER" id="PTHR47968">
    <property type="entry name" value="CENTROMERE PROTEIN E"/>
    <property type="match status" value="1"/>
</dbReference>
<dbReference type="GO" id="GO:0003777">
    <property type="term" value="F:microtubule motor activity"/>
    <property type="evidence" value="ECO:0007669"/>
    <property type="project" value="InterPro"/>
</dbReference>
<keyword evidence="2" id="KW-0493">Microtubule</keyword>
<dbReference type="PANTHER" id="PTHR47968:SF13">
    <property type="entry name" value="KINESIN-LIKE PROTEIN KIF19 ISOFORM X1"/>
    <property type="match status" value="1"/>
</dbReference>
<reference evidence="11" key="1">
    <citation type="journal article" date="2020" name="Cell">
        <title>Large-Scale Comparative Analyses of Tick Genomes Elucidate Their Genetic Diversity and Vector Capacities.</title>
        <authorList>
            <consortium name="Tick Genome and Microbiome Consortium (TIGMIC)"/>
            <person name="Jia N."/>
            <person name="Wang J."/>
            <person name="Shi W."/>
            <person name="Du L."/>
            <person name="Sun Y."/>
            <person name="Zhan W."/>
            <person name="Jiang J.F."/>
            <person name="Wang Q."/>
            <person name="Zhang B."/>
            <person name="Ji P."/>
            <person name="Bell-Sakyi L."/>
            <person name="Cui X.M."/>
            <person name="Yuan T.T."/>
            <person name="Jiang B.G."/>
            <person name="Yang W.F."/>
            <person name="Lam T.T."/>
            <person name="Chang Q.C."/>
            <person name="Ding S.J."/>
            <person name="Wang X.J."/>
            <person name="Zhu J.G."/>
            <person name="Ruan X.D."/>
            <person name="Zhao L."/>
            <person name="Wei J.T."/>
            <person name="Ye R.Z."/>
            <person name="Que T.C."/>
            <person name="Du C.H."/>
            <person name="Zhou Y.H."/>
            <person name="Cheng J.X."/>
            <person name="Dai P.F."/>
            <person name="Guo W.B."/>
            <person name="Han X.H."/>
            <person name="Huang E.J."/>
            <person name="Li L.F."/>
            <person name="Wei W."/>
            <person name="Gao Y.C."/>
            <person name="Liu J.Z."/>
            <person name="Shao H.Z."/>
            <person name="Wang X."/>
            <person name="Wang C.C."/>
            <person name="Yang T.C."/>
            <person name="Huo Q.B."/>
            <person name="Li W."/>
            <person name="Chen H.Y."/>
            <person name="Chen S.E."/>
            <person name="Zhou L.G."/>
            <person name="Ni X.B."/>
            <person name="Tian J.H."/>
            <person name="Sheng Y."/>
            <person name="Liu T."/>
            <person name="Pan Y.S."/>
            <person name="Xia L.Y."/>
            <person name="Li J."/>
            <person name="Zhao F."/>
            <person name="Cao W.C."/>
        </authorList>
    </citation>
    <scope>NUCLEOTIDE SEQUENCE</scope>
    <source>
        <strain evidence="11">Rmic-2018</strain>
    </source>
</reference>
<keyword evidence="12" id="KW-1185">Reference proteome</keyword>
<proteinExistence type="inferred from homology"/>
<dbReference type="InterPro" id="IPR027417">
    <property type="entry name" value="P-loop_NTPase"/>
</dbReference>
<keyword evidence="4" id="KW-0067">ATP-binding</keyword>
<evidence type="ECO:0000313" key="12">
    <source>
        <dbReference type="Proteomes" id="UP000821866"/>
    </source>
</evidence>
<dbReference type="PROSITE" id="PS50067">
    <property type="entry name" value="KINESIN_MOTOR_2"/>
    <property type="match status" value="1"/>
</dbReference>
<dbReference type="InterPro" id="IPR036961">
    <property type="entry name" value="Kinesin_motor_dom_sf"/>
</dbReference>
<dbReference type="Proteomes" id="UP000821866">
    <property type="component" value="Unassembled WGS sequence"/>
</dbReference>
<dbReference type="GO" id="GO:0005874">
    <property type="term" value="C:microtubule"/>
    <property type="evidence" value="ECO:0007669"/>
    <property type="project" value="UniProtKB-KW"/>
</dbReference>
<dbReference type="GO" id="GO:0005524">
    <property type="term" value="F:ATP binding"/>
    <property type="evidence" value="ECO:0007669"/>
    <property type="project" value="UniProtKB-KW"/>
</dbReference>
<evidence type="ECO:0000256" key="9">
    <source>
        <dbReference type="SAM" id="MobiDB-lite"/>
    </source>
</evidence>
<keyword evidence="3" id="KW-0547">Nucleotide-binding</keyword>
<dbReference type="InterPro" id="IPR027640">
    <property type="entry name" value="Kinesin-like_fam"/>
</dbReference>
<feature type="region of interest" description="Disordered" evidence="9">
    <location>
        <begin position="142"/>
        <end position="166"/>
    </location>
</feature>
<keyword evidence="6" id="KW-0505">Motor protein</keyword>
<evidence type="ECO:0000259" key="10">
    <source>
        <dbReference type="PROSITE" id="PS50067"/>
    </source>
</evidence>
<dbReference type="SUPFAM" id="SSF52540">
    <property type="entry name" value="P-loop containing nucleoside triphosphate hydrolases"/>
    <property type="match status" value="1"/>
</dbReference>
<sequence>MSFVDLAGSDRATAMNENMKDRIREATQINISLLALGNYIGAFSKSGAQRVPYQDLKLTHILKDSLGEKCRTLMILAVSSSKLSYTDKHNTVKYAERAMGIEQQAQKNALNVSVHKLMYNSLIEEYKENVEGLQRKLDEVRNEKSELEAQTTPVVPSNVEENEPSDDSRMAYFLDAARKIYVVQAKISRQIWENETIIRTSVVKQKWKQQMVKTVKAL</sequence>
<keyword evidence="7" id="KW-0206">Cytoskeleton</keyword>
<name>A0A9J6CT07_RHIMP</name>
<dbReference type="Gene3D" id="3.40.850.10">
    <property type="entry name" value="Kinesin motor domain"/>
    <property type="match status" value="1"/>
</dbReference>
<reference evidence="11" key="2">
    <citation type="submission" date="2021-09" db="EMBL/GenBank/DDBJ databases">
        <authorList>
            <person name="Jia N."/>
            <person name="Wang J."/>
            <person name="Shi W."/>
            <person name="Du L."/>
            <person name="Sun Y."/>
            <person name="Zhan W."/>
            <person name="Jiang J."/>
            <person name="Wang Q."/>
            <person name="Zhang B."/>
            <person name="Ji P."/>
            <person name="Sakyi L.B."/>
            <person name="Cui X."/>
            <person name="Yuan T."/>
            <person name="Jiang B."/>
            <person name="Yang W."/>
            <person name="Lam T.T.-Y."/>
            <person name="Chang Q."/>
            <person name="Ding S."/>
            <person name="Wang X."/>
            <person name="Zhu J."/>
            <person name="Ruan X."/>
            <person name="Zhao L."/>
            <person name="Wei J."/>
            <person name="Que T."/>
            <person name="Du C."/>
            <person name="Cheng J."/>
            <person name="Dai P."/>
            <person name="Han X."/>
            <person name="Huang E."/>
            <person name="Gao Y."/>
            <person name="Liu J."/>
            <person name="Shao H."/>
            <person name="Ye R."/>
            <person name="Li L."/>
            <person name="Wei W."/>
            <person name="Wang X."/>
            <person name="Wang C."/>
            <person name="Huo Q."/>
            <person name="Li W."/>
            <person name="Guo W."/>
            <person name="Chen H."/>
            <person name="Chen S."/>
            <person name="Zhou L."/>
            <person name="Zhou L."/>
            <person name="Ni X."/>
            <person name="Tian J."/>
            <person name="Zhou Y."/>
            <person name="Sheng Y."/>
            <person name="Liu T."/>
            <person name="Pan Y."/>
            <person name="Xia L."/>
            <person name="Li J."/>
            <person name="Zhao F."/>
            <person name="Cao W."/>
        </authorList>
    </citation>
    <scope>NUCLEOTIDE SEQUENCE</scope>
    <source>
        <strain evidence="11">Rmic-2018</strain>
        <tissue evidence="11">Larvae</tissue>
    </source>
</reference>
<keyword evidence="5" id="KW-0175">Coiled coil</keyword>
<keyword evidence="7" id="KW-0963">Cytoplasm</keyword>